<gene>
    <name evidence="1" type="ORF">HLH35_12015</name>
</gene>
<dbReference type="SUPFAM" id="SSF46955">
    <property type="entry name" value="Putative DNA-binding domain"/>
    <property type="match status" value="1"/>
</dbReference>
<dbReference type="EMBL" id="JABEQE010000010">
    <property type="protein sequence ID" value="MBB2172834.1"/>
    <property type="molecule type" value="Genomic_DNA"/>
</dbReference>
<proteinExistence type="predicted"/>
<comment type="caution">
    <text evidence="1">The sequence shown here is derived from an EMBL/GenBank/DDBJ whole genome shotgun (WGS) entry which is preliminary data.</text>
</comment>
<evidence type="ECO:0000313" key="2">
    <source>
        <dbReference type="Proteomes" id="UP000577891"/>
    </source>
</evidence>
<dbReference type="InterPro" id="IPR009061">
    <property type="entry name" value="DNA-bd_dom_put_sf"/>
</dbReference>
<evidence type="ECO:0000313" key="1">
    <source>
        <dbReference type="EMBL" id="MBB2172834.1"/>
    </source>
</evidence>
<name>A0A7W4J1E5_9PROT</name>
<organism evidence="1 2">
    <name type="scientific">Gluconacetobacter asukensis</name>
    <dbReference type="NCBI Taxonomy" id="1017181"/>
    <lineage>
        <taxon>Bacteria</taxon>
        <taxon>Pseudomonadati</taxon>
        <taxon>Pseudomonadota</taxon>
        <taxon>Alphaproteobacteria</taxon>
        <taxon>Acetobacterales</taxon>
        <taxon>Acetobacteraceae</taxon>
        <taxon>Gluconacetobacter</taxon>
    </lineage>
</organism>
<evidence type="ECO:0008006" key="3">
    <source>
        <dbReference type="Google" id="ProtNLM"/>
    </source>
</evidence>
<dbReference type="Proteomes" id="UP000577891">
    <property type="component" value="Unassembled WGS sequence"/>
</dbReference>
<sequence>MSDLVSRADLAQRLGISEKTLRRHLPSVPNLSCIKIGRTIYFTEADVGQIQKALRCPYPTASAVIIGTSAGRSASVVKLSPSKKSIQDAVQEQMLKLLERPKKPVSGASASTARV</sequence>
<dbReference type="AlphaFoldDB" id="A0A7W4J1E5"/>
<reference evidence="1 2" key="1">
    <citation type="submission" date="2020-04" db="EMBL/GenBank/DDBJ databases">
        <title>Description of novel Gluconacetobacter.</title>
        <authorList>
            <person name="Sombolestani A."/>
        </authorList>
    </citation>
    <scope>NUCLEOTIDE SEQUENCE [LARGE SCALE GENOMIC DNA]</scope>
    <source>
        <strain evidence="1 2">LMG 27724</strain>
    </source>
</reference>
<keyword evidence="2" id="KW-1185">Reference proteome</keyword>
<dbReference type="RefSeq" id="WP_182979362.1">
    <property type="nucleotide sequence ID" value="NZ_BAABGB010000005.1"/>
</dbReference>
<protein>
    <recommendedName>
        <fullName evidence="3">Helix-turn-helix domain-containing protein</fullName>
    </recommendedName>
</protein>
<accession>A0A7W4J1E5</accession>